<comment type="caution">
    <text evidence="1">The sequence shown here is derived from an EMBL/GenBank/DDBJ whole genome shotgun (WGS) entry which is preliminary data.</text>
</comment>
<keyword evidence="2" id="KW-1185">Reference proteome</keyword>
<proteinExistence type="predicted"/>
<dbReference type="EMBL" id="JAAAIP010000658">
    <property type="protein sequence ID" value="KAG0313940.1"/>
    <property type="molecule type" value="Genomic_DNA"/>
</dbReference>
<sequence>MPSTSMECSTHSELTSPCFMVSTLLFEVDLLSQASPESLHTRETKFMGAIGVVHSAEDYDINFEQLYESGIITITFDTDCCSEPFYAKRLLSAAREKLLSNALDIRTDRSGTVMFYMDHVVIVLNSSRIHGDQDHRLTKAVGFGLSLLQALRLYQMTSAEAKELLRHFRTT</sequence>
<dbReference type="AlphaFoldDB" id="A0A9P6UNE6"/>
<reference evidence="1" key="1">
    <citation type="journal article" date="2020" name="Fungal Divers.">
        <title>Resolving the Mortierellaceae phylogeny through synthesis of multi-gene phylogenetics and phylogenomics.</title>
        <authorList>
            <person name="Vandepol N."/>
            <person name="Liber J."/>
            <person name="Desiro A."/>
            <person name="Na H."/>
            <person name="Kennedy M."/>
            <person name="Barry K."/>
            <person name="Grigoriev I.V."/>
            <person name="Miller A.N."/>
            <person name="O'Donnell K."/>
            <person name="Stajich J.E."/>
            <person name="Bonito G."/>
        </authorList>
    </citation>
    <scope>NUCLEOTIDE SEQUENCE</scope>
    <source>
        <strain evidence="1">REB-010B</strain>
    </source>
</reference>
<organism evidence="1 2">
    <name type="scientific">Dissophora globulifera</name>
    <dbReference type="NCBI Taxonomy" id="979702"/>
    <lineage>
        <taxon>Eukaryota</taxon>
        <taxon>Fungi</taxon>
        <taxon>Fungi incertae sedis</taxon>
        <taxon>Mucoromycota</taxon>
        <taxon>Mortierellomycotina</taxon>
        <taxon>Mortierellomycetes</taxon>
        <taxon>Mortierellales</taxon>
        <taxon>Mortierellaceae</taxon>
        <taxon>Dissophora</taxon>
    </lineage>
</organism>
<dbReference type="Proteomes" id="UP000738325">
    <property type="component" value="Unassembled WGS sequence"/>
</dbReference>
<protein>
    <submittedName>
        <fullName evidence="1">Uncharacterized protein</fullName>
    </submittedName>
</protein>
<accession>A0A9P6UNE6</accession>
<gene>
    <name evidence="1" type="ORF">BGZ99_008471</name>
</gene>
<evidence type="ECO:0000313" key="2">
    <source>
        <dbReference type="Proteomes" id="UP000738325"/>
    </source>
</evidence>
<name>A0A9P6UNE6_9FUNG</name>
<evidence type="ECO:0000313" key="1">
    <source>
        <dbReference type="EMBL" id="KAG0313940.1"/>
    </source>
</evidence>